<feature type="compositionally biased region" description="Basic residues" evidence="1">
    <location>
        <begin position="119"/>
        <end position="128"/>
    </location>
</feature>
<evidence type="ECO:0000313" key="3">
    <source>
        <dbReference type="Proteomes" id="UP000756921"/>
    </source>
</evidence>
<name>A0A9P6KJA3_9PLEO</name>
<dbReference type="EMBL" id="WJXW01000019">
    <property type="protein sequence ID" value="KAF9728590.1"/>
    <property type="molecule type" value="Genomic_DNA"/>
</dbReference>
<reference evidence="2" key="1">
    <citation type="journal article" date="2020" name="Mol. Plant Microbe Interact.">
        <title>Genome Sequence of the Biocontrol Agent Coniothyrium minitans strain Conio (IMI 134523).</title>
        <authorList>
            <person name="Patel D."/>
            <person name="Shittu T.A."/>
            <person name="Baroncelli R."/>
            <person name="Muthumeenakshi S."/>
            <person name="Osborne T.H."/>
            <person name="Janganan T.K."/>
            <person name="Sreenivasaprasad S."/>
        </authorList>
    </citation>
    <scope>NUCLEOTIDE SEQUENCE</scope>
    <source>
        <strain evidence="2">Conio</strain>
    </source>
</reference>
<dbReference type="AlphaFoldDB" id="A0A9P6KJA3"/>
<dbReference type="Proteomes" id="UP000756921">
    <property type="component" value="Unassembled WGS sequence"/>
</dbReference>
<feature type="compositionally biased region" description="Pro residues" evidence="1">
    <location>
        <begin position="101"/>
        <end position="110"/>
    </location>
</feature>
<evidence type="ECO:0000256" key="1">
    <source>
        <dbReference type="SAM" id="MobiDB-lite"/>
    </source>
</evidence>
<feature type="region of interest" description="Disordered" evidence="1">
    <location>
        <begin position="1"/>
        <end position="142"/>
    </location>
</feature>
<feature type="compositionally biased region" description="Low complexity" evidence="1">
    <location>
        <begin position="7"/>
        <end position="17"/>
    </location>
</feature>
<comment type="caution">
    <text evidence="2">The sequence shown here is derived from an EMBL/GenBank/DDBJ whole genome shotgun (WGS) entry which is preliminary data.</text>
</comment>
<evidence type="ECO:0000313" key="2">
    <source>
        <dbReference type="EMBL" id="KAF9728590.1"/>
    </source>
</evidence>
<keyword evidence="3" id="KW-1185">Reference proteome</keyword>
<sequence length="221" mass="23682">MSSNTNELSALPSVSPESSPPPHRAHPLIGHRLAGVYSRNAVHTEASGGDTNANVFGVPDVPDLPPCLQSLEQLRAAGAAAAAAADKKSDEDDDDDMEVLPPNPPTPTPETEPEPEPPKKRRGRRRRAGPPPPVRPPGLSEAYKDWREALRAREGSHVLFGPRCRETLGTRVPSVAWSATIGDLPKRLRTPRKRQYGGVRACRKLMMPRGGGRRGGGRGGG</sequence>
<proteinExistence type="predicted"/>
<protein>
    <submittedName>
        <fullName evidence="2">Uncharacterized protein</fullName>
    </submittedName>
</protein>
<gene>
    <name evidence="2" type="ORF">PMIN01_13418</name>
</gene>
<organism evidence="2 3">
    <name type="scientific">Paraphaeosphaeria minitans</name>
    <dbReference type="NCBI Taxonomy" id="565426"/>
    <lineage>
        <taxon>Eukaryota</taxon>
        <taxon>Fungi</taxon>
        <taxon>Dikarya</taxon>
        <taxon>Ascomycota</taxon>
        <taxon>Pezizomycotina</taxon>
        <taxon>Dothideomycetes</taxon>
        <taxon>Pleosporomycetidae</taxon>
        <taxon>Pleosporales</taxon>
        <taxon>Massarineae</taxon>
        <taxon>Didymosphaeriaceae</taxon>
        <taxon>Paraphaeosphaeria</taxon>
    </lineage>
</organism>
<accession>A0A9P6KJA3</accession>